<dbReference type="EMBL" id="CP101914">
    <property type="protein sequence ID" value="UUI04503.1"/>
    <property type="molecule type" value="Genomic_DNA"/>
</dbReference>
<keyword evidence="3" id="KW-1185">Reference proteome</keyword>
<dbReference type="NCBIfam" id="TIGR02823">
    <property type="entry name" value="oxido_YhdH"/>
    <property type="match status" value="1"/>
</dbReference>
<dbReference type="InterPro" id="IPR013149">
    <property type="entry name" value="ADH-like_C"/>
</dbReference>
<dbReference type="SUPFAM" id="SSF50129">
    <property type="entry name" value="GroES-like"/>
    <property type="match status" value="1"/>
</dbReference>
<keyword evidence="2" id="KW-0560">Oxidoreductase</keyword>
<dbReference type="Proteomes" id="UP001059773">
    <property type="component" value="Chromosome"/>
</dbReference>
<dbReference type="PANTHER" id="PTHR43677:SF1">
    <property type="entry name" value="ACRYLYL-COA REDUCTASE ACUI-RELATED"/>
    <property type="match status" value="1"/>
</dbReference>
<evidence type="ECO:0000313" key="2">
    <source>
        <dbReference type="EMBL" id="UUI04503.1"/>
    </source>
</evidence>
<dbReference type="InterPro" id="IPR051397">
    <property type="entry name" value="Zn-ADH-like_protein"/>
</dbReference>
<dbReference type="RefSeq" id="WP_256709408.1">
    <property type="nucleotide sequence ID" value="NZ_CP101914.1"/>
</dbReference>
<dbReference type="Pfam" id="PF00107">
    <property type="entry name" value="ADH_zinc_N"/>
    <property type="match status" value="1"/>
</dbReference>
<dbReference type="InterPro" id="IPR020843">
    <property type="entry name" value="ER"/>
</dbReference>
<dbReference type="Gene3D" id="3.40.50.720">
    <property type="entry name" value="NAD(P)-binding Rossmann-like Domain"/>
    <property type="match status" value="1"/>
</dbReference>
<dbReference type="PANTHER" id="PTHR43677">
    <property type="entry name" value="SHORT-CHAIN DEHYDROGENASE/REDUCTASE"/>
    <property type="match status" value="1"/>
</dbReference>
<gene>
    <name evidence="2" type="ORF">NP439_07575</name>
</gene>
<dbReference type="GO" id="GO:0043958">
    <property type="term" value="F:acryloyl-CoA reductase (NADH) activity"/>
    <property type="evidence" value="ECO:0007669"/>
    <property type="project" value="UniProtKB-EC"/>
</dbReference>
<protein>
    <submittedName>
        <fullName evidence="2">Acryloyl-CoA reductase</fullName>
        <ecNumber evidence="2">1.3.1.95</ecNumber>
    </submittedName>
</protein>
<sequence length="333" mass="36039">MANTFKALVIEKENENLNLNVKEIEPSDLPEGDILVKVKYSGINYKDGLAAHPNGNIVKDYPFIPGIDLAGEVVESKDNRYQAGDKVIVTSYELGVSHFGGYSEYARVPAEWVVPLPEGLHLKESMILGTAGFTAALSVQRLEENGLKPENGPVLVTGATGGVGSIAISLLKKKGYQVVASTGKSDEAAYLQQLGANEVIDRKEVYNGKLKKMDKQKWAGAVDAAGGEPLASLLAQINYRGSVAVSGMAAGVNVPSTVFPFILRGVSLLGIDSVYCPMEERKHIWERLAFDLKLDNLEEFVYKEAGLEDLPELLPSVLESKHLGRVLVNLEAE</sequence>
<organism evidence="2 3">
    <name type="scientific">Oceanobacillus jeddahense</name>
    <dbReference type="NCBI Taxonomy" id="1462527"/>
    <lineage>
        <taxon>Bacteria</taxon>
        <taxon>Bacillati</taxon>
        <taxon>Bacillota</taxon>
        <taxon>Bacilli</taxon>
        <taxon>Bacillales</taxon>
        <taxon>Bacillaceae</taxon>
        <taxon>Oceanobacillus</taxon>
    </lineage>
</organism>
<dbReference type="Pfam" id="PF08240">
    <property type="entry name" value="ADH_N"/>
    <property type="match status" value="1"/>
</dbReference>
<name>A0ABY5JVU1_9BACI</name>
<evidence type="ECO:0000313" key="3">
    <source>
        <dbReference type="Proteomes" id="UP001059773"/>
    </source>
</evidence>
<dbReference type="InterPro" id="IPR011032">
    <property type="entry name" value="GroES-like_sf"/>
</dbReference>
<dbReference type="InterPro" id="IPR013154">
    <property type="entry name" value="ADH-like_N"/>
</dbReference>
<proteinExistence type="predicted"/>
<feature type="domain" description="Enoyl reductase (ER)" evidence="1">
    <location>
        <begin position="12"/>
        <end position="328"/>
    </location>
</feature>
<reference evidence="2" key="1">
    <citation type="submission" date="2022-07" db="EMBL/GenBank/DDBJ databases">
        <title>FELIX.</title>
        <authorList>
            <person name="Wan K.H."/>
            <person name="Park S."/>
            <person name="Lawrence Q."/>
            <person name="Eichenberger J.P."/>
            <person name="Booth B.W."/>
            <person name="Piaggio A.J."/>
            <person name="Chandler J.C."/>
            <person name="Franklin A.B."/>
            <person name="Celniker S.E."/>
        </authorList>
    </citation>
    <scope>NUCLEOTIDE SEQUENCE</scope>
    <source>
        <strain evidence="2">QA-1986 374</strain>
    </source>
</reference>
<accession>A0ABY5JVU1</accession>
<dbReference type="InterPro" id="IPR014188">
    <property type="entry name" value="Acrylyl-CoA_reductase_AcuI"/>
</dbReference>
<dbReference type="SMART" id="SM00829">
    <property type="entry name" value="PKS_ER"/>
    <property type="match status" value="1"/>
</dbReference>
<evidence type="ECO:0000259" key="1">
    <source>
        <dbReference type="SMART" id="SM00829"/>
    </source>
</evidence>
<dbReference type="EC" id="1.3.1.95" evidence="2"/>
<dbReference type="InterPro" id="IPR036291">
    <property type="entry name" value="NAD(P)-bd_dom_sf"/>
</dbReference>
<dbReference type="Gene3D" id="3.90.180.10">
    <property type="entry name" value="Medium-chain alcohol dehydrogenases, catalytic domain"/>
    <property type="match status" value="1"/>
</dbReference>
<dbReference type="SUPFAM" id="SSF51735">
    <property type="entry name" value="NAD(P)-binding Rossmann-fold domains"/>
    <property type="match status" value="1"/>
</dbReference>